<keyword evidence="1" id="KW-0378">Hydrolase</keyword>
<dbReference type="SUPFAM" id="SSF82171">
    <property type="entry name" value="DPP6 N-terminal domain-like"/>
    <property type="match status" value="1"/>
</dbReference>
<protein>
    <submittedName>
        <fullName evidence="3">S9 family peptidase</fullName>
    </submittedName>
</protein>
<evidence type="ECO:0000313" key="4">
    <source>
        <dbReference type="Proteomes" id="UP000613768"/>
    </source>
</evidence>
<dbReference type="InterPro" id="IPR029058">
    <property type="entry name" value="AB_hydrolase_fold"/>
</dbReference>
<evidence type="ECO:0000259" key="2">
    <source>
        <dbReference type="Pfam" id="PF00326"/>
    </source>
</evidence>
<organism evidence="3 4">
    <name type="scientific">Pseudomarimonas arenosa</name>
    <dbReference type="NCBI Taxonomy" id="2774145"/>
    <lineage>
        <taxon>Bacteria</taxon>
        <taxon>Pseudomonadati</taxon>
        <taxon>Pseudomonadota</taxon>
        <taxon>Gammaproteobacteria</taxon>
        <taxon>Lysobacterales</taxon>
        <taxon>Lysobacteraceae</taxon>
        <taxon>Pseudomarimonas</taxon>
    </lineage>
</organism>
<dbReference type="Pfam" id="PF00326">
    <property type="entry name" value="Peptidase_S9"/>
    <property type="match status" value="1"/>
</dbReference>
<gene>
    <name evidence="3" type="ORF">IFO71_13180</name>
</gene>
<dbReference type="PANTHER" id="PTHR42776">
    <property type="entry name" value="SERINE PEPTIDASE S9 FAMILY MEMBER"/>
    <property type="match status" value="1"/>
</dbReference>
<dbReference type="PANTHER" id="PTHR42776:SF27">
    <property type="entry name" value="DIPEPTIDYL PEPTIDASE FAMILY MEMBER 6"/>
    <property type="match status" value="1"/>
</dbReference>
<sequence length="648" mass="71221">MLLGLMSGTAQAGAPDLDLFIRTDVFRSITLSPTGEYLAATVPTGDKTGLVILRRSNNERLAFVGLGANSHVRDFWWVNDERVVYNVEERAGALAEPMPTGELFSVDANGGKSEILVGYRVQQELGTHIRGKKAEAVFATLIDDLPEDDKHVLIAVTPFSADEPYTRAEKLNVYNGRRTVVGRVPVRRASFVSDHQGVIRLGVGAGADNVLKLYYRDGANAEWRLLNDEAESGVRVIPLGFMADGETVLLQSEKLSGPDALVTFDPKTNAYVELLRDEQVDPLSLIYDGHSSQAPVGVFYLDAPPRAVFFDEKSAVARQYRMLEAAFPGHFTRMRSKTKDGKLALVEVSSASNPGDFYMFDLEAKQAEHLLTRRSWFDPAQMHEMKPIKFKARDGLTIHGYLTVPRGSNGKSLPLIVHPHGGPFEIFDVWGFNDEVQLLASAGYAVLQVNFRGSGNYGREFTKIATHQWGGTMQDDLTDATRWAIEQGVADAGRICLYGASYGGYASLMGVAKEPDLYRCAVGHVGVYDLVELSKYENNNSRSKATFVREWIGEGETLERGSVTSVAANIRVPVLLVAGGEDKIAPQKQTELMEKALRGAGVSVETLYVKNEGHGFYLPENRRQFYTQLLQFLAKNLAAPAAETAGSR</sequence>
<dbReference type="AlphaFoldDB" id="A0AAW3ZP43"/>
<dbReference type="InterPro" id="IPR001375">
    <property type="entry name" value="Peptidase_S9_cat"/>
</dbReference>
<accession>A0AAW3ZP43</accession>
<reference evidence="3 4" key="1">
    <citation type="submission" date="2020-09" db="EMBL/GenBank/DDBJ databases">
        <title>Pseudoxanthomonas sp. CAU 1598 isolated from sand of Yaerae Beach.</title>
        <authorList>
            <person name="Kim W."/>
        </authorList>
    </citation>
    <scope>NUCLEOTIDE SEQUENCE [LARGE SCALE GENOMIC DNA]</scope>
    <source>
        <strain evidence="3 4">CAU 1598</strain>
    </source>
</reference>
<dbReference type="Proteomes" id="UP000613768">
    <property type="component" value="Unassembled WGS sequence"/>
</dbReference>
<dbReference type="Gene3D" id="3.40.50.1820">
    <property type="entry name" value="alpha/beta hydrolase"/>
    <property type="match status" value="1"/>
</dbReference>
<evidence type="ECO:0000256" key="1">
    <source>
        <dbReference type="ARBA" id="ARBA00022801"/>
    </source>
</evidence>
<dbReference type="GO" id="GO:0004252">
    <property type="term" value="F:serine-type endopeptidase activity"/>
    <property type="evidence" value="ECO:0007669"/>
    <property type="project" value="TreeGrafter"/>
</dbReference>
<dbReference type="GO" id="GO:0006508">
    <property type="term" value="P:proteolysis"/>
    <property type="evidence" value="ECO:0007669"/>
    <property type="project" value="InterPro"/>
</dbReference>
<dbReference type="EMBL" id="JACYTR010000028">
    <property type="protein sequence ID" value="MBD8526690.1"/>
    <property type="molecule type" value="Genomic_DNA"/>
</dbReference>
<name>A0AAW3ZP43_9GAMM</name>
<keyword evidence="4" id="KW-1185">Reference proteome</keyword>
<feature type="domain" description="Peptidase S9 prolyl oligopeptidase catalytic" evidence="2">
    <location>
        <begin position="430"/>
        <end position="638"/>
    </location>
</feature>
<proteinExistence type="predicted"/>
<evidence type="ECO:0000313" key="3">
    <source>
        <dbReference type="EMBL" id="MBD8526690.1"/>
    </source>
</evidence>
<dbReference type="SUPFAM" id="SSF53474">
    <property type="entry name" value="alpha/beta-Hydrolases"/>
    <property type="match status" value="1"/>
</dbReference>
<comment type="caution">
    <text evidence="3">The sequence shown here is derived from an EMBL/GenBank/DDBJ whole genome shotgun (WGS) entry which is preliminary data.</text>
</comment>